<proteinExistence type="predicted"/>
<dbReference type="STRING" id="1434104.MCMEM_1310"/>
<organism evidence="6 7">
    <name type="scientific">Methanococcoides methylutens MM1</name>
    <dbReference type="NCBI Taxonomy" id="1434104"/>
    <lineage>
        <taxon>Archaea</taxon>
        <taxon>Methanobacteriati</taxon>
        <taxon>Methanobacteriota</taxon>
        <taxon>Stenosarchaea group</taxon>
        <taxon>Methanomicrobia</taxon>
        <taxon>Methanosarcinales</taxon>
        <taxon>Methanosarcinaceae</taxon>
        <taxon>Methanococcoides</taxon>
    </lineage>
</organism>
<dbReference type="HOGENOM" id="CLU_034356_2_0_2"/>
<name>A0A0E3SS98_METMT</name>
<evidence type="ECO:0000313" key="6">
    <source>
        <dbReference type="EMBL" id="AKB85363.1"/>
    </source>
</evidence>
<dbReference type="InterPro" id="IPR002052">
    <property type="entry name" value="DNA_methylase_N6_adenine_CS"/>
</dbReference>
<dbReference type="Proteomes" id="UP000033048">
    <property type="component" value="Chromosome"/>
</dbReference>
<dbReference type="GO" id="GO:0003676">
    <property type="term" value="F:nucleic acid binding"/>
    <property type="evidence" value="ECO:0007669"/>
    <property type="project" value="InterPro"/>
</dbReference>
<dbReference type="Gene3D" id="3.40.50.150">
    <property type="entry name" value="Vaccinia Virus protein VP39"/>
    <property type="match status" value="2"/>
</dbReference>
<dbReference type="RefSeq" id="WP_197072178.1">
    <property type="nucleotide sequence ID" value="NZ_CP009518.1"/>
</dbReference>
<evidence type="ECO:0000256" key="2">
    <source>
        <dbReference type="ARBA" id="ARBA00022603"/>
    </source>
</evidence>
<keyword evidence="3 6" id="KW-0808">Transferase</keyword>
<dbReference type="KEGG" id="mmet:MCMEM_1310"/>
<dbReference type="EMBL" id="CP009518">
    <property type="protein sequence ID" value="AKB85363.1"/>
    <property type="molecule type" value="Genomic_DNA"/>
</dbReference>
<dbReference type="SUPFAM" id="SSF53335">
    <property type="entry name" value="S-adenosyl-L-methionine-dependent methyltransferases"/>
    <property type="match status" value="1"/>
</dbReference>
<evidence type="ECO:0000313" key="7">
    <source>
        <dbReference type="Proteomes" id="UP000033048"/>
    </source>
</evidence>
<comment type="catalytic activity">
    <reaction evidence="5">
        <text>a 2'-deoxyadenosine in DNA + S-adenosyl-L-methionine = an N(6)-methyl-2'-deoxyadenosine in DNA + S-adenosyl-L-homocysteine + H(+)</text>
        <dbReference type="Rhea" id="RHEA:15197"/>
        <dbReference type="Rhea" id="RHEA-COMP:12418"/>
        <dbReference type="Rhea" id="RHEA-COMP:12419"/>
        <dbReference type="ChEBI" id="CHEBI:15378"/>
        <dbReference type="ChEBI" id="CHEBI:57856"/>
        <dbReference type="ChEBI" id="CHEBI:59789"/>
        <dbReference type="ChEBI" id="CHEBI:90615"/>
        <dbReference type="ChEBI" id="CHEBI:90616"/>
        <dbReference type="EC" id="2.1.1.72"/>
    </reaction>
</comment>
<evidence type="ECO:0000256" key="4">
    <source>
        <dbReference type="ARBA" id="ARBA00022691"/>
    </source>
</evidence>
<keyword evidence="7" id="KW-1185">Reference proteome</keyword>
<protein>
    <recommendedName>
        <fullName evidence="1">site-specific DNA-methyltransferase (adenine-specific)</fullName>
        <ecNumber evidence="1">2.1.1.72</ecNumber>
    </recommendedName>
</protein>
<evidence type="ECO:0000256" key="1">
    <source>
        <dbReference type="ARBA" id="ARBA00011900"/>
    </source>
</evidence>
<dbReference type="REBASE" id="109308">
    <property type="entry name" value="M1.MmeMM1ORF1310P"/>
</dbReference>
<evidence type="ECO:0000256" key="5">
    <source>
        <dbReference type="ARBA" id="ARBA00047942"/>
    </source>
</evidence>
<dbReference type="PRINTS" id="PR00505">
    <property type="entry name" value="D12N6MTFRASE"/>
</dbReference>
<dbReference type="Pfam" id="PF02086">
    <property type="entry name" value="MethyltransfD12"/>
    <property type="match status" value="1"/>
</dbReference>
<dbReference type="GeneID" id="24893854"/>
<dbReference type="OrthoDB" id="38200at2157"/>
<keyword evidence="2 6" id="KW-0489">Methyltransferase</keyword>
<dbReference type="AlphaFoldDB" id="A0A0E3SS98"/>
<reference evidence="6 7" key="1">
    <citation type="submission" date="2014-07" db="EMBL/GenBank/DDBJ databases">
        <title>Methanogenic archaea and the global carbon cycle.</title>
        <authorList>
            <person name="Henriksen J.R."/>
            <person name="Luke J."/>
            <person name="Reinhart S."/>
            <person name="Benedict M.N."/>
            <person name="Youngblut N.D."/>
            <person name="Metcalf M.E."/>
            <person name="Whitaker R.J."/>
            <person name="Metcalf W.W."/>
        </authorList>
    </citation>
    <scope>NUCLEOTIDE SEQUENCE [LARGE SCALE GENOMIC DNA]</scope>
    <source>
        <strain evidence="6 7">MM1</strain>
    </source>
</reference>
<dbReference type="GO" id="GO:0009007">
    <property type="term" value="F:site-specific DNA-methyltransferase (adenine-specific) activity"/>
    <property type="evidence" value="ECO:0007669"/>
    <property type="project" value="UniProtKB-EC"/>
</dbReference>
<dbReference type="EC" id="2.1.1.72" evidence="1"/>
<accession>A0A0E3SS98</accession>
<gene>
    <name evidence="6" type="ORF">MCMEM_1310</name>
</gene>
<dbReference type="PROSITE" id="PS00092">
    <property type="entry name" value="N6_MTASE"/>
    <property type="match status" value="1"/>
</dbReference>
<keyword evidence="4" id="KW-0949">S-adenosyl-L-methionine</keyword>
<dbReference type="InterPro" id="IPR012327">
    <property type="entry name" value="MeTrfase_D12"/>
</dbReference>
<dbReference type="PATRIC" id="fig|1434104.5.peg.1433"/>
<dbReference type="GO" id="GO:0009307">
    <property type="term" value="P:DNA restriction-modification system"/>
    <property type="evidence" value="ECO:0007669"/>
    <property type="project" value="InterPro"/>
</dbReference>
<evidence type="ECO:0000256" key="3">
    <source>
        <dbReference type="ARBA" id="ARBA00022679"/>
    </source>
</evidence>
<dbReference type="InterPro" id="IPR029063">
    <property type="entry name" value="SAM-dependent_MTases_sf"/>
</dbReference>
<dbReference type="GO" id="GO:0032259">
    <property type="term" value="P:methylation"/>
    <property type="evidence" value="ECO:0007669"/>
    <property type="project" value="UniProtKB-KW"/>
</dbReference>
<sequence>MNMNSPLPMQYLGSKTRISNWVVSNIKDSFPSSTTLIDLFGGSGSISFSALKYDYTLYINDVQPYSYIILKSIFSESRDGLKELANDILKLKDEKYLLRNSRSDARNLLEKETILFNKHQDKSLDWVEYKEFCETTPLLSGNKEEIMKLRKDNDWNLFFKYYANTYFGIKQCLVLDKLREYAEGLSPNLRCHLIASTISVMTFAVSSTTHLAQFLKPTSKKRVDNLINKRDIDIIDKVSDRLKQLSKSPLPKYTSTILNLDFKDALCNIDLNKNSIVYVDPPYFKEHYSRYYHVLDTFYLYDYPHLTINPRINKVTIGRYREDRFVSEFGLKSKVKKAFENLFDLCYECKANIVLSYADTSLLKKEIILEIAENSGYRGHVKQKKLMHTGQGQPRNKKVIEYLYFFEPNGD</sequence>